<evidence type="ECO:0000256" key="1">
    <source>
        <dbReference type="ARBA" id="ARBA00022478"/>
    </source>
</evidence>
<keyword evidence="1" id="KW-0240">DNA-directed RNA polymerase</keyword>
<feature type="domain" description="DNA-directed RNA polymerase RBP11-like dimerisation" evidence="4">
    <location>
        <begin position="30"/>
        <end position="66"/>
    </location>
</feature>
<proteinExistence type="inferred from homology"/>
<evidence type="ECO:0000313" key="5">
    <source>
        <dbReference type="EMBL" id="PAV15346.1"/>
    </source>
</evidence>
<dbReference type="STRING" id="2282107.A0A286U6Z1"/>
<gene>
    <name evidence="5" type="ORF">PNOK_0910800</name>
</gene>
<dbReference type="Pfam" id="PF13656">
    <property type="entry name" value="RNA_pol_L_2"/>
    <property type="match status" value="1"/>
</dbReference>
<dbReference type="PANTHER" id="PTHR13946:SF16">
    <property type="entry name" value="DNA-DIRECTED RNA POLYMERASE II SUBUNIT RPB11"/>
    <property type="match status" value="1"/>
</dbReference>
<evidence type="ECO:0000259" key="4">
    <source>
        <dbReference type="Pfam" id="PF13656"/>
    </source>
</evidence>
<name>A0A286U6Z1_9AGAM</name>
<reference evidence="5 6" key="1">
    <citation type="journal article" date="2017" name="Mol. Ecol.">
        <title>Comparative and population genomic landscape of Phellinus noxius: A hypervariable fungus causing root rot in trees.</title>
        <authorList>
            <person name="Chung C.L."/>
            <person name="Lee T.J."/>
            <person name="Akiba M."/>
            <person name="Lee H.H."/>
            <person name="Kuo T.H."/>
            <person name="Liu D."/>
            <person name="Ke H.M."/>
            <person name="Yokoi T."/>
            <person name="Roa M.B."/>
            <person name="Lu M.J."/>
            <person name="Chang Y.Y."/>
            <person name="Ann P.J."/>
            <person name="Tsai J.N."/>
            <person name="Chen C.Y."/>
            <person name="Tzean S.S."/>
            <person name="Ota Y."/>
            <person name="Hattori T."/>
            <person name="Sahashi N."/>
            <person name="Liou R.F."/>
            <person name="Kikuchi T."/>
            <person name="Tsai I.J."/>
        </authorList>
    </citation>
    <scope>NUCLEOTIDE SEQUENCE [LARGE SCALE GENOMIC DNA]</scope>
    <source>
        <strain evidence="5 6">FFPRI411160</strain>
    </source>
</reference>
<dbReference type="GO" id="GO:0046983">
    <property type="term" value="F:protein dimerization activity"/>
    <property type="evidence" value="ECO:0007669"/>
    <property type="project" value="InterPro"/>
</dbReference>
<dbReference type="GO" id="GO:0003899">
    <property type="term" value="F:DNA-directed RNA polymerase activity"/>
    <property type="evidence" value="ECO:0007669"/>
    <property type="project" value="TreeGrafter"/>
</dbReference>
<dbReference type="GO" id="GO:0005665">
    <property type="term" value="C:RNA polymerase II, core complex"/>
    <property type="evidence" value="ECO:0007669"/>
    <property type="project" value="TreeGrafter"/>
</dbReference>
<evidence type="ECO:0000256" key="3">
    <source>
        <dbReference type="ARBA" id="ARBA00025751"/>
    </source>
</evidence>
<keyword evidence="2" id="KW-0804">Transcription</keyword>
<dbReference type="InterPro" id="IPR036603">
    <property type="entry name" value="RBP11-like"/>
</dbReference>
<dbReference type="Gene3D" id="3.30.1360.10">
    <property type="entry name" value="RNA polymerase, RBP11-like subunit"/>
    <property type="match status" value="1"/>
</dbReference>
<dbReference type="OrthoDB" id="10248581at2759"/>
<accession>A0A286U6Z1</accession>
<keyword evidence="6" id="KW-1185">Reference proteome</keyword>
<comment type="caution">
    <text evidence="5">The sequence shown here is derived from an EMBL/GenBank/DDBJ whole genome shotgun (WGS) entry which is preliminary data.</text>
</comment>
<dbReference type="Proteomes" id="UP000217199">
    <property type="component" value="Unassembled WGS sequence"/>
</dbReference>
<dbReference type="GO" id="GO:0006366">
    <property type="term" value="P:transcription by RNA polymerase II"/>
    <property type="evidence" value="ECO:0007669"/>
    <property type="project" value="TreeGrafter"/>
</dbReference>
<dbReference type="SUPFAM" id="SSF55257">
    <property type="entry name" value="RBP11-like subunits of RNA polymerase"/>
    <property type="match status" value="1"/>
</dbReference>
<evidence type="ECO:0000313" key="6">
    <source>
        <dbReference type="Proteomes" id="UP000217199"/>
    </source>
</evidence>
<dbReference type="AlphaFoldDB" id="A0A286U6Z1"/>
<dbReference type="PANTHER" id="PTHR13946">
    <property type="entry name" value="DNA-DIRECTED RNA POLYMERASE I,II,III"/>
    <property type="match status" value="1"/>
</dbReference>
<dbReference type="InParanoid" id="A0A286U6Z1"/>
<evidence type="ECO:0000256" key="2">
    <source>
        <dbReference type="ARBA" id="ARBA00023163"/>
    </source>
</evidence>
<sequence>MNAIQRHELYVLEQGENPVEVFEDTKIPNAATIKIVKQDHTLANMLRQQLLLNPSVLFAGYKNKFVVEFQYREREQDVLGVGVGVGVGGGMGMGMGMGMGGGAGGGLLGGPGMGAPGMNVGSAGAGGGAGAGRAGAGGAGGGMDGTYGEESAWSGKDYLNDI</sequence>
<dbReference type="InterPro" id="IPR009025">
    <property type="entry name" value="RBP11-like_dimer"/>
</dbReference>
<dbReference type="EMBL" id="NBII01000010">
    <property type="protein sequence ID" value="PAV15346.1"/>
    <property type="molecule type" value="Genomic_DNA"/>
</dbReference>
<comment type="similarity">
    <text evidence="3">Belongs to the archaeal Rpo11/eukaryotic RPB11/RPC19 RNA polymerase subunit family.</text>
</comment>
<protein>
    <submittedName>
        <fullName evidence="5">RBP11-like subunits of RNA polymerase</fullName>
    </submittedName>
</protein>
<organism evidence="5 6">
    <name type="scientific">Pyrrhoderma noxium</name>
    <dbReference type="NCBI Taxonomy" id="2282107"/>
    <lineage>
        <taxon>Eukaryota</taxon>
        <taxon>Fungi</taxon>
        <taxon>Dikarya</taxon>
        <taxon>Basidiomycota</taxon>
        <taxon>Agaricomycotina</taxon>
        <taxon>Agaricomycetes</taxon>
        <taxon>Hymenochaetales</taxon>
        <taxon>Hymenochaetaceae</taxon>
        <taxon>Pyrrhoderma</taxon>
    </lineage>
</organism>